<dbReference type="EMBL" id="JABBFW010000010">
    <property type="protein sequence ID" value="NML16473.1"/>
    <property type="molecule type" value="Genomic_DNA"/>
</dbReference>
<protein>
    <submittedName>
        <fullName evidence="1">Uncharacterized protein</fullName>
    </submittedName>
</protein>
<keyword evidence="2" id="KW-1185">Reference proteome</keyword>
<sequence>MSKDTDQATVVQGDGLRYKRKAAGSPFGSGCATGLHQASMSCFKCGTHRPRSELQTKRLLGKNQQVCAGGCTPR</sequence>
<dbReference type="RefSeq" id="WP_169161377.1">
    <property type="nucleotide sequence ID" value="NZ_JABBFW010000010.1"/>
</dbReference>
<dbReference type="Proteomes" id="UP000574067">
    <property type="component" value="Unassembled WGS sequence"/>
</dbReference>
<evidence type="ECO:0000313" key="1">
    <source>
        <dbReference type="EMBL" id="NML16473.1"/>
    </source>
</evidence>
<dbReference type="AlphaFoldDB" id="A0A848FDW6"/>
<evidence type="ECO:0000313" key="2">
    <source>
        <dbReference type="Proteomes" id="UP000574067"/>
    </source>
</evidence>
<accession>A0A848FDW6</accession>
<gene>
    <name evidence="1" type="ORF">HHL10_15930</name>
</gene>
<comment type="caution">
    <text evidence="1">The sequence shown here is derived from an EMBL/GenBank/DDBJ whole genome shotgun (WGS) entry which is preliminary data.</text>
</comment>
<proteinExistence type="predicted"/>
<organism evidence="1 2">
    <name type="scientific">Azohydromonas caseinilytica</name>
    <dbReference type="NCBI Taxonomy" id="2728836"/>
    <lineage>
        <taxon>Bacteria</taxon>
        <taxon>Pseudomonadati</taxon>
        <taxon>Pseudomonadota</taxon>
        <taxon>Betaproteobacteria</taxon>
        <taxon>Burkholderiales</taxon>
        <taxon>Sphaerotilaceae</taxon>
        <taxon>Azohydromonas</taxon>
    </lineage>
</organism>
<name>A0A848FDW6_9BURK</name>
<reference evidence="1 2" key="1">
    <citation type="submission" date="2020-04" db="EMBL/GenBank/DDBJ databases">
        <title>Azohydromonas sp. isolated from soil.</title>
        <authorList>
            <person name="Dahal R.H."/>
        </authorList>
    </citation>
    <scope>NUCLEOTIDE SEQUENCE [LARGE SCALE GENOMIC DNA]</scope>
    <source>
        <strain evidence="1 2">G-1-1-14</strain>
    </source>
</reference>